<dbReference type="GO" id="GO:0000160">
    <property type="term" value="P:phosphorelay signal transduction system"/>
    <property type="evidence" value="ECO:0007669"/>
    <property type="project" value="InterPro"/>
</dbReference>
<sequence length="120" mass="12067">MTELASIRERIVDLVEDPADVAFVARMLRSFADRAPGLAEALTAAVEAGDAEAVAARAHALKGAAGNAGATGLAAACAELERRAGAGDLAGVRGGAAEVREALIRTDAAITHALAELFTS</sequence>
<evidence type="ECO:0000313" key="3">
    <source>
        <dbReference type="EMBL" id="GIJ01835.1"/>
    </source>
</evidence>
<feature type="domain" description="HPt" evidence="2">
    <location>
        <begin position="20"/>
        <end position="120"/>
    </location>
</feature>
<dbReference type="SUPFAM" id="SSF47226">
    <property type="entry name" value="Histidine-containing phosphotransfer domain, HPT domain"/>
    <property type="match status" value="1"/>
</dbReference>
<keyword evidence="1" id="KW-0597">Phosphoprotein</keyword>
<dbReference type="Gene3D" id="1.20.120.160">
    <property type="entry name" value="HPT domain"/>
    <property type="match status" value="1"/>
</dbReference>
<gene>
    <name evidence="3" type="ORF">Sya03_11870</name>
</gene>
<comment type="caution">
    <text evidence="3">The sequence shown here is derived from an EMBL/GenBank/DDBJ whole genome shotgun (WGS) entry which is preliminary data.</text>
</comment>
<dbReference type="Proteomes" id="UP000652013">
    <property type="component" value="Unassembled WGS sequence"/>
</dbReference>
<dbReference type="RefSeq" id="WP_203937154.1">
    <property type="nucleotide sequence ID" value="NZ_BAAAGJ010000005.1"/>
</dbReference>
<dbReference type="InterPro" id="IPR036641">
    <property type="entry name" value="HPT_dom_sf"/>
</dbReference>
<name>A0A8J3Y5D3_9ACTN</name>
<feature type="modified residue" description="Phosphohistidine" evidence="1">
    <location>
        <position position="59"/>
    </location>
</feature>
<proteinExistence type="predicted"/>
<evidence type="ECO:0000313" key="4">
    <source>
        <dbReference type="Proteomes" id="UP000652013"/>
    </source>
</evidence>
<reference evidence="3" key="1">
    <citation type="submission" date="2021-01" db="EMBL/GenBank/DDBJ databases">
        <title>Whole genome shotgun sequence of Spirilliplanes yamanashiensis NBRC 15828.</title>
        <authorList>
            <person name="Komaki H."/>
            <person name="Tamura T."/>
        </authorList>
    </citation>
    <scope>NUCLEOTIDE SEQUENCE</scope>
    <source>
        <strain evidence="3">NBRC 15828</strain>
    </source>
</reference>
<protein>
    <recommendedName>
        <fullName evidence="2">HPt domain-containing protein</fullName>
    </recommendedName>
</protein>
<organism evidence="3 4">
    <name type="scientific">Spirilliplanes yamanashiensis</name>
    <dbReference type="NCBI Taxonomy" id="42233"/>
    <lineage>
        <taxon>Bacteria</taxon>
        <taxon>Bacillati</taxon>
        <taxon>Actinomycetota</taxon>
        <taxon>Actinomycetes</taxon>
        <taxon>Micromonosporales</taxon>
        <taxon>Micromonosporaceae</taxon>
        <taxon>Spirilliplanes</taxon>
    </lineage>
</organism>
<dbReference type="AlphaFoldDB" id="A0A8J3Y5D3"/>
<dbReference type="EMBL" id="BOOY01000006">
    <property type="protein sequence ID" value="GIJ01835.1"/>
    <property type="molecule type" value="Genomic_DNA"/>
</dbReference>
<dbReference type="InterPro" id="IPR008207">
    <property type="entry name" value="Sig_transdc_His_kin_Hpt_dom"/>
</dbReference>
<dbReference type="PROSITE" id="PS50894">
    <property type="entry name" value="HPT"/>
    <property type="match status" value="1"/>
</dbReference>
<evidence type="ECO:0000256" key="1">
    <source>
        <dbReference type="PROSITE-ProRule" id="PRU00110"/>
    </source>
</evidence>
<accession>A0A8J3Y5D3</accession>
<evidence type="ECO:0000259" key="2">
    <source>
        <dbReference type="PROSITE" id="PS50894"/>
    </source>
</evidence>
<keyword evidence="4" id="KW-1185">Reference proteome</keyword>
<dbReference type="Pfam" id="PF01627">
    <property type="entry name" value="Hpt"/>
    <property type="match status" value="1"/>
</dbReference>